<evidence type="ECO:0000313" key="1">
    <source>
        <dbReference type="EMBL" id="ROT85276.1"/>
    </source>
</evidence>
<reference evidence="1 2" key="1">
    <citation type="submission" date="2018-04" db="EMBL/GenBank/DDBJ databases">
        <authorList>
            <person name="Zhang X."/>
            <person name="Yuan J."/>
            <person name="Li F."/>
            <person name="Xiang J."/>
        </authorList>
    </citation>
    <scope>NUCLEOTIDE SEQUENCE [LARGE SCALE GENOMIC DNA]</scope>
    <source>
        <tissue evidence="1">Muscle</tissue>
    </source>
</reference>
<dbReference type="Gene3D" id="3.10.10.10">
    <property type="entry name" value="HIV Type 1 Reverse Transcriptase, subunit A, domain 1"/>
    <property type="match status" value="1"/>
</dbReference>
<organism evidence="1 2">
    <name type="scientific">Penaeus vannamei</name>
    <name type="common">Whiteleg shrimp</name>
    <name type="synonym">Litopenaeus vannamei</name>
    <dbReference type="NCBI Taxonomy" id="6689"/>
    <lineage>
        <taxon>Eukaryota</taxon>
        <taxon>Metazoa</taxon>
        <taxon>Ecdysozoa</taxon>
        <taxon>Arthropoda</taxon>
        <taxon>Crustacea</taxon>
        <taxon>Multicrustacea</taxon>
        <taxon>Malacostraca</taxon>
        <taxon>Eumalacostraca</taxon>
        <taxon>Eucarida</taxon>
        <taxon>Decapoda</taxon>
        <taxon>Dendrobranchiata</taxon>
        <taxon>Penaeoidea</taxon>
        <taxon>Penaeidae</taxon>
        <taxon>Penaeus</taxon>
    </lineage>
</organism>
<dbReference type="SUPFAM" id="SSF50630">
    <property type="entry name" value="Acid proteases"/>
    <property type="match status" value="1"/>
</dbReference>
<protein>
    <submittedName>
        <fullName evidence="1">Transposon Ty3-G Gag-Pol polyprotein</fullName>
    </submittedName>
</protein>
<proteinExistence type="predicted"/>
<dbReference type="EMBL" id="QCYY01000337">
    <property type="protein sequence ID" value="ROT85276.1"/>
    <property type="molecule type" value="Genomic_DNA"/>
</dbReference>
<comment type="caution">
    <text evidence="1">The sequence shown here is derived from an EMBL/GenBank/DDBJ whole genome shotgun (WGS) entry which is preliminary data.</text>
</comment>
<reference evidence="1 2" key="2">
    <citation type="submission" date="2019-01" db="EMBL/GenBank/DDBJ databases">
        <title>The decoding of complex shrimp genome reveals the adaptation for benthos swimmer, frequently molting mechanism and breeding impact on genome.</title>
        <authorList>
            <person name="Sun Y."/>
            <person name="Gao Y."/>
            <person name="Yu Y."/>
        </authorList>
    </citation>
    <scope>NUCLEOTIDE SEQUENCE [LARGE SCALE GENOMIC DNA]</scope>
    <source>
        <tissue evidence="1">Muscle</tissue>
    </source>
</reference>
<keyword evidence="2" id="KW-1185">Reference proteome</keyword>
<sequence length="414" mass="45253">MLPTRSYILVPAGRNPVSPEKSHRPPNEGRLCVGGNPEQLFPRVAAWLDNQDQNQDVEYENLKSYLLQEFTLSVSARAQKLLSLPHIPLGDTTAHAAWNEMQALATLPDLDPTTNKPRRVGLDAGAVAAAPSPSVRSALHEADDSPINDLIKKAAISSMLPEHLENLTQPTLHPPRTSLTSMLLTSDDPTHRFGAGAHKCLPGCQWPKTCNGATTPAKVATQNRDAGTSTHLTTQHRASLLRTPYLVANSSHSRKQNSFLDTTSNVKLVAANGSPIPMYGIQTIPIQAAGRSFTWDFIIADVKTPLLGADFLGHHGLLVDVANPSAKSTQTFFDQNSVSSLDSQPNMEYSITSKRQALRYTQNSGFYLQRSFKQLNKLTPKWNGWASVKKASSPWASPLHLVRKPEGTWRPCGL</sequence>
<gene>
    <name evidence="1" type="ORF">C7M84_018263</name>
</gene>
<dbReference type="InterPro" id="IPR021109">
    <property type="entry name" value="Peptidase_aspartic_dom_sf"/>
</dbReference>
<accession>A0A3R7PWW8</accession>
<dbReference type="AlphaFoldDB" id="A0A3R7PWW8"/>
<evidence type="ECO:0000313" key="2">
    <source>
        <dbReference type="Proteomes" id="UP000283509"/>
    </source>
</evidence>
<name>A0A3R7PWW8_PENVA</name>
<dbReference type="Proteomes" id="UP000283509">
    <property type="component" value="Unassembled WGS sequence"/>
</dbReference>